<dbReference type="PROSITE" id="PS50082">
    <property type="entry name" value="WD_REPEATS_2"/>
    <property type="match status" value="6"/>
</dbReference>
<dbReference type="CDD" id="cd00200">
    <property type="entry name" value="WD40"/>
    <property type="match status" value="1"/>
</dbReference>
<dbReference type="PANTHER" id="PTHR19920">
    <property type="entry name" value="WD40 PROTEIN CIAO1"/>
    <property type="match status" value="1"/>
</dbReference>
<feature type="repeat" description="WD" evidence="5">
    <location>
        <begin position="189"/>
        <end position="221"/>
    </location>
</feature>
<evidence type="ECO:0000256" key="3">
    <source>
        <dbReference type="ARBA" id="ARBA00060126"/>
    </source>
</evidence>
<feature type="repeat" description="WD" evidence="5">
    <location>
        <begin position="10"/>
        <end position="41"/>
    </location>
</feature>
<dbReference type="HAMAP" id="MF_03037">
    <property type="entry name" value="ciao1"/>
    <property type="match status" value="1"/>
</dbReference>
<feature type="repeat" description="WD" evidence="5">
    <location>
        <begin position="143"/>
        <end position="175"/>
    </location>
</feature>
<dbReference type="PANTHER" id="PTHR19920:SF0">
    <property type="entry name" value="CYTOSOLIC IRON-SULFUR PROTEIN ASSEMBLY PROTEIN CIAO1-RELATED"/>
    <property type="match status" value="1"/>
</dbReference>
<feature type="repeat" description="WD" evidence="5">
    <location>
        <begin position="55"/>
        <end position="87"/>
    </location>
</feature>
<sequence>MGTLSLKQTLSDHQGRVWNVSWHPVKLMLASCGEDKKIRIYLHEGGKYVMKLILAEGHTRTIREVSWSPCGQYLASASFDATIAIWENKGNKFECSATLEGHENEVKSVDWSWSGHLLASCSRDKSVWVWECFNDEYECDAVLSEHAQDVKKVRWHPHEDTLASASYDDTVKIFQDCTDVSEWKCVATLSSHTSTVWSLSFDESGSRLVTCSDDKTLKIWQQYQPKNIPGIPTPNDVAVWKNVCTLSGYHTRTIYDVDWCKKTGLIATACGDNTIRIFREENDSDINQPNFSMVSATENAHSSDVNAVRWSPKNPGELASAGDDSKVNIWFYSD</sequence>
<dbReference type="InterPro" id="IPR036322">
    <property type="entry name" value="WD40_repeat_dom_sf"/>
</dbReference>
<organism evidence="6">
    <name type="scientific">Fopius arisanus</name>
    <dbReference type="NCBI Taxonomy" id="64838"/>
    <lineage>
        <taxon>Eukaryota</taxon>
        <taxon>Metazoa</taxon>
        <taxon>Ecdysozoa</taxon>
        <taxon>Arthropoda</taxon>
        <taxon>Hexapoda</taxon>
        <taxon>Insecta</taxon>
        <taxon>Pterygota</taxon>
        <taxon>Neoptera</taxon>
        <taxon>Endopterygota</taxon>
        <taxon>Hymenoptera</taxon>
        <taxon>Apocrita</taxon>
        <taxon>Ichneumonoidea</taxon>
        <taxon>Braconidae</taxon>
        <taxon>Opiinae</taxon>
        <taxon>Fopius</taxon>
    </lineage>
</organism>
<dbReference type="PROSITE" id="PS50294">
    <property type="entry name" value="WD_REPEATS_REGION"/>
    <property type="match status" value="5"/>
</dbReference>
<accession>A0A0C9RYM2</accession>
<evidence type="ECO:0000256" key="1">
    <source>
        <dbReference type="ARBA" id="ARBA00022574"/>
    </source>
</evidence>
<protein>
    <recommendedName>
        <fullName evidence="4">Probable cytosolic iron-sulfur protein assembly protein Ciao1</fullName>
    </recommendedName>
</protein>
<dbReference type="KEGG" id="fas:105270033"/>
<dbReference type="RefSeq" id="XP_011309006.1">
    <property type="nucleotide sequence ID" value="XM_011310704.1"/>
</dbReference>
<evidence type="ECO:0000256" key="5">
    <source>
        <dbReference type="PROSITE-ProRule" id="PRU00221"/>
    </source>
</evidence>
<dbReference type="Pfam" id="PF00400">
    <property type="entry name" value="WD40"/>
    <property type="match status" value="7"/>
</dbReference>
<dbReference type="GO" id="GO:0097361">
    <property type="term" value="C:cytosolic [4Fe-4S] assembly targeting complex"/>
    <property type="evidence" value="ECO:0007669"/>
    <property type="project" value="InterPro"/>
</dbReference>
<dbReference type="EMBL" id="GBYB01013071">
    <property type="protein sequence ID" value="JAG82838.1"/>
    <property type="molecule type" value="Transcribed_RNA"/>
</dbReference>
<name>A0A0C9RYM2_9HYME</name>
<feature type="repeat" description="WD" evidence="5">
    <location>
        <begin position="99"/>
        <end position="131"/>
    </location>
</feature>
<comment type="function">
    <text evidence="3">Key component of the cytosolic iron-sulfur protein assembly (CIA) complex, a multiprotein complex that mediates the incorporation of iron-sulfur cluster into extramitochondrial Fe/S proteins. As a CIA complex component, interacts specifically with CIAO2A or CIAO2B and MMS19 to assist different branches of iron-sulfur protein assembly, depending of its interactors. The complex CIAO1:CIAO2B:MMS19 binds to and facilitates the assembly of most cytosolic-nuclear Fe/S proteins. CIAO1:CIAO2A specifically matures ACO1 and stabilizes IREB2. Seems to specifically modulate the transactivation activity of WT1. As part of the mitotic spindle-associated MMXD complex it may play a role in chromosome segregation.</text>
</comment>
<dbReference type="SUPFAM" id="SSF50978">
    <property type="entry name" value="WD40 repeat-like"/>
    <property type="match status" value="1"/>
</dbReference>
<evidence type="ECO:0000256" key="4">
    <source>
        <dbReference type="HAMAP-Rule" id="MF_03037"/>
    </source>
</evidence>
<dbReference type="SMART" id="SM00320">
    <property type="entry name" value="WD40"/>
    <property type="match status" value="7"/>
</dbReference>
<dbReference type="Proteomes" id="UP000694866">
    <property type="component" value="Unplaced"/>
</dbReference>
<dbReference type="InterPro" id="IPR020472">
    <property type="entry name" value="WD40_PAC1"/>
</dbReference>
<accession>A0A9R1THA9</accession>
<keyword evidence="1 5" id="KW-0853">WD repeat</keyword>
<dbReference type="InterPro" id="IPR028608">
    <property type="entry name" value="CIAO1/Cia1"/>
</dbReference>
<dbReference type="GO" id="GO:0016226">
    <property type="term" value="P:iron-sulfur cluster assembly"/>
    <property type="evidence" value="ECO:0007669"/>
    <property type="project" value="UniProtKB-UniRule"/>
</dbReference>
<evidence type="ECO:0000313" key="8">
    <source>
        <dbReference type="RefSeq" id="XP_011309006.1"/>
    </source>
</evidence>
<dbReference type="InterPro" id="IPR001680">
    <property type="entry name" value="WD40_rpt"/>
</dbReference>
<evidence type="ECO:0000313" key="6">
    <source>
        <dbReference type="EMBL" id="JAG82838.1"/>
    </source>
</evidence>
<evidence type="ECO:0000313" key="7">
    <source>
        <dbReference type="Proteomes" id="UP000694866"/>
    </source>
</evidence>
<dbReference type="PRINTS" id="PR00320">
    <property type="entry name" value="GPROTEINBRPT"/>
</dbReference>
<dbReference type="OrthoDB" id="284782at2759"/>
<comment type="function">
    <text evidence="4">Essential component of the cytosolic iron-sulfur (Fe/S) protein assembly machinery. Required for the maturation of extramitochondrial Fe/S proteins.</text>
</comment>
<dbReference type="Gene3D" id="2.130.10.10">
    <property type="entry name" value="YVTN repeat-like/Quinoprotein amine dehydrogenase"/>
    <property type="match status" value="1"/>
</dbReference>
<comment type="similarity">
    <text evidence="4">Belongs to the WD repeat CIA1 family.</text>
</comment>
<reference evidence="6" key="1">
    <citation type="submission" date="2015-01" db="EMBL/GenBank/DDBJ databases">
        <title>Transcriptome Assembly of Fopius arisanus.</title>
        <authorList>
            <person name="Geib S."/>
        </authorList>
    </citation>
    <scope>NUCLEOTIDE SEQUENCE</scope>
</reference>
<dbReference type="GeneID" id="105270033"/>
<proteinExistence type="inferred from homology"/>
<keyword evidence="2" id="KW-0677">Repeat</keyword>
<dbReference type="InterPro" id="IPR015943">
    <property type="entry name" value="WD40/YVTN_repeat-like_dom_sf"/>
</dbReference>
<feature type="repeat" description="WD" evidence="5">
    <location>
        <begin position="298"/>
        <end position="334"/>
    </location>
</feature>
<dbReference type="FunFam" id="2.130.10.10:FF:000136">
    <property type="entry name" value="Probable cytosolic iron-sulfur protein assembly protein CIAO1"/>
    <property type="match status" value="1"/>
</dbReference>
<evidence type="ECO:0000256" key="2">
    <source>
        <dbReference type="ARBA" id="ARBA00022737"/>
    </source>
</evidence>
<dbReference type="AlphaFoldDB" id="A0A0C9RYM2"/>
<reference evidence="8" key="2">
    <citation type="submission" date="2025-04" db="UniProtKB">
        <authorList>
            <consortium name="RefSeq"/>
        </authorList>
    </citation>
    <scope>IDENTIFICATION</scope>
    <source>
        <strain evidence="8">USDA-PBARC FA_bdor</strain>
        <tissue evidence="8">Whole organism</tissue>
    </source>
</reference>
<keyword evidence="7" id="KW-1185">Reference proteome</keyword>
<gene>
    <name evidence="4 6" type="primary">Ciao1</name>
    <name evidence="8" type="synonym">LOC105270033</name>
    <name evidence="6" type="ORF">g.58689</name>
</gene>